<feature type="non-terminal residue" evidence="4">
    <location>
        <position position="211"/>
    </location>
</feature>
<accession>A0ABS2X9Y1</accession>
<reference evidence="4" key="1">
    <citation type="journal article" date="2021" name="Cell">
        <title>Tracing the genetic footprints of vertebrate landing in non-teleost ray-finned fishes.</title>
        <authorList>
            <person name="Bi X."/>
            <person name="Wang K."/>
            <person name="Yang L."/>
            <person name="Pan H."/>
            <person name="Jiang H."/>
            <person name="Wei Q."/>
            <person name="Fang M."/>
            <person name="Yu H."/>
            <person name="Zhu C."/>
            <person name="Cai Y."/>
            <person name="He Y."/>
            <person name="Gan X."/>
            <person name="Zeng H."/>
            <person name="Yu D."/>
            <person name="Zhu Y."/>
            <person name="Jiang H."/>
            <person name="Qiu Q."/>
            <person name="Yang H."/>
            <person name="Zhang Y.E."/>
            <person name="Wang W."/>
            <person name="Zhu M."/>
            <person name="He S."/>
            <person name="Zhang G."/>
        </authorList>
    </citation>
    <scope>NUCLEOTIDE SEQUENCE</scope>
    <source>
        <strain evidence="4">Pddl_001</strain>
    </source>
</reference>
<keyword evidence="3" id="KW-1133">Transmembrane helix</keyword>
<feature type="compositionally biased region" description="Basic and acidic residues" evidence="2">
    <location>
        <begin position="128"/>
        <end position="144"/>
    </location>
</feature>
<evidence type="ECO:0000256" key="1">
    <source>
        <dbReference type="ARBA" id="ARBA00008839"/>
    </source>
</evidence>
<evidence type="ECO:0000313" key="5">
    <source>
        <dbReference type="Proteomes" id="UP001166093"/>
    </source>
</evidence>
<feature type="transmembrane region" description="Helical" evidence="3">
    <location>
        <begin position="37"/>
        <end position="58"/>
    </location>
</feature>
<feature type="region of interest" description="Disordered" evidence="2">
    <location>
        <begin position="128"/>
        <end position="177"/>
    </location>
</feature>
<evidence type="ECO:0000313" key="4">
    <source>
        <dbReference type="EMBL" id="MBN3270956.1"/>
    </source>
</evidence>
<feature type="compositionally biased region" description="Basic and acidic residues" evidence="2">
    <location>
        <begin position="159"/>
        <end position="177"/>
    </location>
</feature>
<dbReference type="EMBL" id="JAAWVQ010006954">
    <property type="protein sequence ID" value="MBN3270956.1"/>
    <property type="molecule type" value="Genomic_DNA"/>
</dbReference>
<dbReference type="PANTHER" id="PTHR12353">
    <property type="entry name" value="DISKS LARGE-ASSOCIATED PROTEIN DAP SAP90/PSD-95-ASSOCIATED PROTEIN"/>
    <property type="match status" value="1"/>
</dbReference>
<proteinExistence type="inferred from homology"/>
<dbReference type="Proteomes" id="UP001166093">
    <property type="component" value="Unassembled WGS sequence"/>
</dbReference>
<comment type="caution">
    <text evidence="4">The sequence shown here is derived from an EMBL/GenBank/DDBJ whole genome shotgun (WGS) entry which is preliminary data.</text>
</comment>
<protein>
    <submittedName>
        <fullName evidence="4">DLGP2 protein</fullName>
    </submittedName>
</protein>
<name>A0ABS2X9Y1_POLSP</name>
<evidence type="ECO:0000256" key="2">
    <source>
        <dbReference type="SAM" id="MobiDB-lite"/>
    </source>
</evidence>
<feature type="region of interest" description="Disordered" evidence="2">
    <location>
        <begin position="72"/>
        <end position="95"/>
    </location>
</feature>
<feature type="non-terminal residue" evidence="4">
    <location>
        <position position="1"/>
    </location>
</feature>
<keyword evidence="3" id="KW-0472">Membrane</keyword>
<comment type="similarity">
    <text evidence="1">Belongs to the SAPAP family.</text>
</comment>
<keyword evidence="5" id="KW-1185">Reference proteome</keyword>
<gene>
    <name evidence="4" type="primary">Dlgap2_0</name>
    <name evidence="4" type="ORF">GTO93_0018259</name>
</gene>
<dbReference type="InterPro" id="IPR005026">
    <property type="entry name" value="SAPAP"/>
</dbReference>
<organism evidence="4 5">
    <name type="scientific">Polyodon spathula</name>
    <name type="common">North American paddlefish</name>
    <name type="synonym">Squalus spathula</name>
    <dbReference type="NCBI Taxonomy" id="7913"/>
    <lineage>
        <taxon>Eukaryota</taxon>
        <taxon>Metazoa</taxon>
        <taxon>Chordata</taxon>
        <taxon>Craniata</taxon>
        <taxon>Vertebrata</taxon>
        <taxon>Euteleostomi</taxon>
        <taxon>Actinopterygii</taxon>
        <taxon>Chondrostei</taxon>
        <taxon>Acipenseriformes</taxon>
        <taxon>Polyodontidae</taxon>
        <taxon>Polyodon</taxon>
    </lineage>
</organism>
<dbReference type="Pfam" id="PF03359">
    <property type="entry name" value="GKAP"/>
    <property type="match status" value="1"/>
</dbReference>
<evidence type="ECO:0000256" key="3">
    <source>
        <dbReference type="SAM" id="Phobius"/>
    </source>
</evidence>
<keyword evidence="3" id="KW-0812">Transmembrane</keyword>
<sequence>MWSNDQDRPLIGVTVDNGVAHLPTGRAPTRGLNQTKVAIPVTTLGLWTLSLFPLGLWMRRLFRPSWHRLSFPSSGPAVPSPAMEGVCQDPSAMPRPTSQDLAGFWDLLQLSIDDVSMKFDELQQIKNNDWRPIETPEKKEEKKTPPPVPKKPPKGKIPVTREKSLDVPDRQRQEARRRLMAVKRAASFRQNSATERADSIEIYIPEAQTRL</sequence>
<dbReference type="PANTHER" id="PTHR12353:SF3">
    <property type="entry name" value="DISKS LARGE-ASSOCIATED PROTEIN 2"/>
    <property type="match status" value="1"/>
</dbReference>